<accession>A0A814L7I8</accession>
<sequence length="159" mass="18670">MSIKVWWKYDNKVDEATKKELDINCDIDDFKRLIVGKYHTGSYQVYYKGKSLVPDSSVQHDTKYQEPLLLKRIETKQFHDESLPSTTTSFNKNKNEMTHPPLPVTFESSADLDGKVLDEEEKQQQQQQEYGYVYERQEPDTSRCSIFCDDIFLEKRAAV</sequence>
<comment type="caution">
    <text evidence="2">The sequence shown here is derived from an EMBL/GenBank/DDBJ whole genome shotgun (WGS) entry which is preliminary data.</text>
</comment>
<gene>
    <name evidence="2" type="ORF">GPM918_LOCUS16751</name>
    <name evidence="3" type="ORF">SRO942_LOCUS16750</name>
</gene>
<name>A0A814L7I8_9BILA</name>
<evidence type="ECO:0000313" key="4">
    <source>
        <dbReference type="Proteomes" id="UP000663829"/>
    </source>
</evidence>
<feature type="compositionally biased region" description="Polar residues" evidence="1">
    <location>
        <begin position="83"/>
        <end position="92"/>
    </location>
</feature>
<evidence type="ECO:0000313" key="2">
    <source>
        <dbReference type="EMBL" id="CAF1060496.1"/>
    </source>
</evidence>
<dbReference type="EMBL" id="CAJOBC010004466">
    <property type="protein sequence ID" value="CAF3828867.1"/>
    <property type="molecule type" value="Genomic_DNA"/>
</dbReference>
<evidence type="ECO:0000313" key="3">
    <source>
        <dbReference type="EMBL" id="CAF3828867.1"/>
    </source>
</evidence>
<organism evidence="2 4">
    <name type="scientific">Didymodactylos carnosus</name>
    <dbReference type="NCBI Taxonomy" id="1234261"/>
    <lineage>
        <taxon>Eukaryota</taxon>
        <taxon>Metazoa</taxon>
        <taxon>Spiralia</taxon>
        <taxon>Gnathifera</taxon>
        <taxon>Rotifera</taxon>
        <taxon>Eurotatoria</taxon>
        <taxon>Bdelloidea</taxon>
        <taxon>Philodinida</taxon>
        <taxon>Philodinidae</taxon>
        <taxon>Didymodactylos</taxon>
    </lineage>
</organism>
<dbReference type="EMBL" id="CAJNOQ010004466">
    <property type="protein sequence ID" value="CAF1060496.1"/>
    <property type="molecule type" value="Genomic_DNA"/>
</dbReference>
<proteinExistence type="predicted"/>
<feature type="region of interest" description="Disordered" evidence="1">
    <location>
        <begin position="79"/>
        <end position="104"/>
    </location>
</feature>
<dbReference type="Proteomes" id="UP000663829">
    <property type="component" value="Unassembled WGS sequence"/>
</dbReference>
<reference evidence="2" key="1">
    <citation type="submission" date="2021-02" db="EMBL/GenBank/DDBJ databases">
        <authorList>
            <person name="Nowell W R."/>
        </authorList>
    </citation>
    <scope>NUCLEOTIDE SEQUENCE</scope>
</reference>
<evidence type="ECO:0000256" key="1">
    <source>
        <dbReference type="SAM" id="MobiDB-lite"/>
    </source>
</evidence>
<dbReference type="Proteomes" id="UP000681722">
    <property type="component" value="Unassembled WGS sequence"/>
</dbReference>
<protein>
    <submittedName>
        <fullName evidence="2">Uncharacterized protein</fullName>
    </submittedName>
</protein>
<dbReference type="AlphaFoldDB" id="A0A814L7I8"/>
<keyword evidence="4" id="KW-1185">Reference proteome</keyword>